<feature type="transmembrane region" description="Helical" evidence="1">
    <location>
        <begin position="90"/>
        <end position="120"/>
    </location>
</feature>
<name>A0A8D5FRW6_9BACT</name>
<dbReference type="KEGG" id="dbk:DGMP_32430"/>
<feature type="transmembrane region" description="Helical" evidence="1">
    <location>
        <begin position="65"/>
        <end position="84"/>
    </location>
</feature>
<keyword evidence="1" id="KW-1133">Transmembrane helix</keyword>
<dbReference type="Pfam" id="PF21088">
    <property type="entry name" value="MS_channel_1st"/>
    <property type="match status" value="1"/>
</dbReference>
<protein>
    <submittedName>
        <fullName evidence="5">Mechanosensitive ion channel protein</fullName>
    </submittedName>
</protein>
<keyword evidence="1" id="KW-0472">Membrane</keyword>
<evidence type="ECO:0000256" key="1">
    <source>
        <dbReference type="SAM" id="Phobius"/>
    </source>
</evidence>
<reference evidence="5" key="1">
    <citation type="submission" date="2020-09" db="EMBL/GenBank/DDBJ databases">
        <title>Desulfogranum mesoprofundum gen. nov., sp. nov., a novel mesophilic, sulfate-reducing chemolithoautotroph isolated from a deep-sea hydrothermal vent chimney in the Suiyo Seamount.</title>
        <authorList>
            <person name="Hashimoto Y."/>
            <person name="Nakagawa S."/>
        </authorList>
    </citation>
    <scope>NUCLEOTIDE SEQUENCE</scope>
    <source>
        <strain evidence="5">KT2</strain>
    </source>
</reference>
<gene>
    <name evidence="5" type="ORF">DGMP_32430</name>
</gene>
<dbReference type="Pfam" id="PF21082">
    <property type="entry name" value="MS_channel_3rd"/>
    <property type="match status" value="1"/>
</dbReference>
<dbReference type="Proteomes" id="UP000826725">
    <property type="component" value="Chromosome"/>
</dbReference>
<dbReference type="InterPro" id="IPR006685">
    <property type="entry name" value="MscS_channel_2nd"/>
</dbReference>
<dbReference type="AlphaFoldDB" id="A0A8D5FRW6"/>
<evidence type="ECO:0000259" key="3">
    <source>
        <dbReference type="Pfam" id="PF21082"/>
    </source>
</evidence>
<dbReference type="EMBL" id="AP024086">
    <property type="protein sequence ID" value="BCL62550.1"/>
    <property type="molecule type" value="Genomic_DNA"/>
</dbReference>
<dbReference type="GO" id="GO:0016020">
    <property type="term" value="C:membrane"/>
    <property type="evidence" value="ECO:0007669"/>
    <property type="project" value="InterPro"/>
</dbReference>
<dbReference type="Pfam" id="PF05552">
    <property type="entry name" value="MS_channel_1st_1"/>
    <property type="match status" value="1"/>
</dbReference>
<evidence type="ECO:0000313" key="6">
    <source>
        <dbReference type="Proteomes" id="UP000826725"/>
    </source>
</evidence>
<evidence type="ECO:0000259" key="4">
    <source>
        <dbReference type="Pfam" id="PF21088"/>
    </source>
</evidence>
<sequence length="302" mass="32981">MKSEQYIQYFNIAKDWIVTNGPNVLIALVIFIIGRILAKWLAAIARKAMLKAGIEQTLVRFLNKLIYYVLLAAVVIAAADQVGIKTTSFIAILGAAGLAVGLALKDSLANFASGVMLILFQPFKVGDAISTAGVTGKVFQIDIFSTIIMTPDNQKVIIPNSSITSGVITNITAEPTRRIDLTIGIGYDDDITQAKKVLKSLVDADSRILKDPAPSIGVVELADSSVNLIVRPWVKTGDYWDVRLDLTEKIKLTFDKEGISFPYPSRKSICARWSGKAEFVSHNSCRRDRNNSGKPVALPLNR</sequence>
<feature type="domain" description="Mechanosensitive ion channel transmembrane helices 2/3" evidence="4">
    <location>
        <begin position="64"/>
        <end position="105"/>
    </location>
</feature>
<dbReference type="InterPro" id="IPR049142">
    <property type="entry name" value="MS_channel_1st"/>
</dbReference>
<dbReference type="Pfam" id="PF00924">
    <property type="entry name" value="MS_channel_2nd"/>
    <property type="match status" value="1"/>
</dbReference>
<organism evidence="5 6">
    <name type="scientific">Desulfomarina profundi</name>
    <dbReference type="NCBI Taxonomy" id="2772557"/>
    <lineage>
        <taxon>Bacteria</taxon>
        <taxon>Pseudomonadati</taxon>
        <taxon>Thermodesulfobacteriota</taxon>
        <taxon>Desulfobulbia</taxon>
        <taxon>Desulfobulbales</taxon>
        <taxon>Desulfobulbaceae</taxon>
        <taxon>Desulfomarina</taxon>
    </lineage>
</organism>
<dbReference type="PANTHER" id="PTHR30221">
    <property type="entry name" value="SMALL-CONDUCTANCE MECHANOSENSITIVE CHANNEL"/>
    <property type="match status" value="1"/>
</dbReference>
<dbReference type="PANTHER" id="PTHR30221:SF1">
    <property type="entry name" value="SMALL-CONDUCTANCE MECHANOSENSITIVE CHANNEL"/>
    <property type="match status" value="1"/>
</dbReference>
<dbReference type="InterPro" id="IPR045275">
    <property type="entry name" value="MscS_archaea/bacteria_type"/>
</dbReference>
<keyword evidence="1" id="KW-0812">Transmembrane</keyword>
<feature type="domain" description="Mechanosensitive ion channel MscS C-terminal" evidence="3">
    <location>
        <begin position="179"/>
        <end position="261"/>
    </location>
</feature>
<dbReference type="GO" id="GO:0008381">
    <property type="term" value="F:mechanosensitive monoatomic ion channel activity"/>
    <property type="evidence" value="ECO:0007669"/>
    <property type="project" value="InterPro"/>
</dbReference>
<evidence type="ECO:0000259" key="2">
    <source>
        <dbReference type="Pfam" id="PF00924"/>
    </source>
</evidence>
<proteinExistence type="predicted"/>
<accession>A0A8D5FRW6</accession>
<feature type="domain" description="Mechanosensitive ion channel MscS" evidence="2">
    <location>
        <begin position="106"/>
        <end position="172"/>
    </location>
</feature>
<feature type="transmembrane region" description="Helical" evidence="1">
    <location>
        <begin position="24"/>
        <end position="44"/>
    </location>
</feature>
<keyword evidence="6" id="KW-1185">Reference proteome</keyword>
<dbReference type="InterPro" id="IPR008910">
    <property type="entry name" value="MSC_TM_helix"/>
</dbReference>
<dbReference type="InterPro" id="IPR049278">
    <property type="entry name" value="MS_channel_C"/>
</dbReference>
<evidence type="ECO:0000313" key="5">
    <source>
        <dbReference type="EMBL" id="BCL62550.1"/>
    </source>
</evidence>
<dbReference type="RefSeq" id="WP_228854898.1">
    <property type="nucleotide sequence ID" value="NZ_AP024086.1"/>
</dbReference>